<evidence type="ECO:0000256" key="7">
    <source>
        <dbReference type="SAM" id="MobiDB-lite"/>
    </source>
</evidence>
<gene>
    <name evidence="9" type="primary">nodG</name>
    <name evidence="9" type="ORF">MHPYR_10340</name>
</gene>
<dbReference type="FunFam" id="3.40.50.720:FF:000084">
    <property type="entry name" value="Short-chain dehydrogenase reductase"/>
    <property type="match status" value="1"/>
</dbReference>
<comment type="subcellular location">
    <subcellularLocation>
        <location evidence="1">Secreted</location>
        <location evidence="1">Cell wall</location>
    </subcellularLocation>
</comment>
<comment type="catalytic activity">
    <reaction evidence="6">
        <text>a (3R)-hydroxyacyl-[ACP] + NADP(+) = a 3-oxoacyl-[ACP] + NADPH + H(+)</text>
        <dbReference type="Rhea" id="RHEA:17397"/>
        <dbReference type="Rhea" id="RHEA-COMP:9916"/>
        <dbReference type="Rhea" id="RHEA-COMP:9945"/>
        <dbReference type="ChEBI" id="CHEBI:15378"/>
        <dbReference type="ChEBI" id="CHEBI:57783"/>
        <dbReference type="ChEBI" id="CHEBI:58349"/>
        <dbReference type="ChEBI" id="CHEBI:78776"/>
        <dbReference type="ChEBI" id="CHEBI:78827"/>
        <dbReference type="EC" id="1.1.1.100"/>
    </reaction>
    <physiologicalReaction direction="right-to-left" evidence="6">
        <dbReference type="Rhea" id="RHEA:17399"/>
    </physiologicalReaction>
</comment>
<dbReference type="Pfam" id="PF13561">
    <property type="entry name" value="adh_short_C2"/>
    <property type="match status" value="1"/>
</dbReference>
<proteinExistence type="inferred from homology"/>
<dbReference type="GO" id="GO:0004316">
    <property type="term" value="F:3-oxoacyl-[acyl-carrier-protein] reductase (NADPH) activity"/>
    <property type="evidence" value="ECO:0007669"/>
    <property type="project" value="UniProtKB-EC"/>
</dbReference>
<dbReference type="InterPro" id="IPR036291">
    <property type="entry name" value="NAD(P)-bd_dom_sf"/>
</dbReference>
<dbReference type="InterPro" id="IPR020904">
    <property type="entry name" value="Sc_DH/Rdtase_CS"/>
</dbReference>
<evidence type="ECO:0000256" key="1">
    <source>
        <dbReference type="ARBA" id="ARBA00004191"/>
    </source>
</evidence>
<dbReference type="PROSITE" id="PS00061">
    <property type="entry name" value="ADH_SHORT"/>
    <property type="match status" value="1"/>
</dbReference>
<dbReference type="PRINTS" id="PR00081">
    <property type="entry name" value="GDHRDH"/>
</dbReference>
<keyword evidence="4" id="KW-0560">Oxidoreductase</keyword>
<comment type="similarity">
    <text evidence="2">Belongs to the short-chain dehydrogenases/reductases (SDR) family.</text>
</comment>
<dbReference type="Gene3D" id="3.40.50.720">
    <property type="entry name" value="NAD(P)-binding Rossmann-like Domain"/>
    <property type="match status" value="1"/>
</dbReference>
<dbReference type="PRINTS" id="PR00080">
    <property type="entry name" value="SDRFAMILY"/>
</dbReference>
<evidence type="ECO:0000256" key="4">
    <source>
        <dbReference type="ARBA" id="ARBA00023002"/>
    </source>
</evidence>
<protein>
    <recommendedName>
        <fullName evidence="5">3-oxoacyl-[acyl-carrier-protein] reductase MabA</fullName>
    </recommendedName>
</protein>
<dbReference type="PANTHER" id="PTHR42879:SF2">
    <property type="entry name" value="3-OXOACYL-[ACYL-CARRIER-PROTEIN] REDUCTASE FABG"/>
    <property type="match status" value="1"/>
</dbReference>
<keyword evidence="3" id="KW-0134">Cell wall</keyword>
<evidence type="ECO:0000256" key="5">
    <source>
        <dbReference type="ARBA" id="ARBA00040781"/>
    </source>
</evidence>
<dbReference type="EMBL" id="FLQS01000001">
    <property type="protein sequence ID" value="SBS70831.1"/>
    <property type="molecule type" value="Genomic_DNA"/>
</dbReference>
<name>A0A1Y5P3Z1_9MYCO</name>
<evidence type="ECO:0000256" key="6">
    <source>
        <dbReference type="ARBA" id="ARBA00047400"/>
    </source>
</evidence>
<dbReference type="PANTHER" id="PTHR42879">
    <property type="entry name" value="3-OXOACYL-(ACYL-CARRIER-PROTEIN) REDUCTASE"/>
    <property type="match status" value="1"/>
</dbReference>
<organism evidence="9">
    <name type="scientific">uncultured Mycobacterium sp</name>
    <dbReference type="NCBI Taxonomy" id="171292"/>
    <lineage>
        <taxon>Bacteria</taxon>
        <taxon>Bacillati</taxon>
        <taxon>Actinomycetota</taxon>
        <taxon>Actinomycetes</taxon>
        <taxon>Mycobacteriales</taxon>
        <taxon>Mycobacteriaceae</taxon>
        <taxon>Mycobacterium</taxon>
        <taxon>environmental samples</taxon>
    </lineage>
</organism>
<dbReference type="SUPFAM" id="SSF51735">
    <property type="entry name" value="NAD(P)-binding Rossmann-fold domains"/>
    <property type="match status" value="1"/>
</dbReference>
<dbReference type="SMART" id="SM00822">
    <property type="entry name" value="PKS_KR"/>
    <property type="match status" value="1"/>
</dbReference>
<evidence type="ECO:0000256" key="3">
    <source>
        <dbReference type="ARBA" id="ARBA00022512"/>
    </source>
</evidence>
<keyword evidence="3" id="KW-0964">Secreted</keyword>
<dbReference type="InterPro" id="IPR057326">
    <property type="entry name" value="KR_dom"/>
</dbReference>
<feature type="region of interest" description="Disordered" evidence="7">
    <location>
        <begin position="1"/>
        <end position="21"/>
    </location>
</feature>
<evidence type="ECO:0000313" key="9">
    <source>
        <dbReference type="EMBL" id="SBS70831.1"/>
    </source>
</evidence>
<accession>A0A1Y5P3Z1</accession>
<evidence type="ECO:0000259" key="8">
    <source>
        <dbReference type="SMART" id="SM00822"/>
    </source>
</evidence>
<feature type="domain" description="Ketoreductase" evidence="8">
    <location>
        <begin position="29"/>
        <end position="195"/>
    </location>
</feature>
<dbReference type="InterPro" id="IPR050259">
    <property type="entry name" value="SDR"/>
</dbReference>
<sequence>MNEVKSANRRADVPGGAAAGKGKLVSTTKTALVTGGGSGIGAAVADRLRADGYHVAILDLNPTEADFSYVADVTDRAQIDAALAEVHAALGPVTILVNAAGRDSFRRFLDLSFEQWTNIIDINLHGVFHTIQAVLPDMIEAGWGRIVNISSSSTHSGVPYMSAYVAAKSGVNGLTKSLALEYGPAGITVNAVPPGFIDTPMLRKAEARGNMGDIQATIDATPVRRMGRPEDIAAACAFFISEEAGYITGQILGVNGGRNT</sequence>
<reference evidence="9" key="1">
    <citation type="submission" date="2016-03" db="EMBL/GenBank/DDBJ databases">
        <authorList>
            <person name="Ploux O."/>
        </authorList>
    </citation>
    <scope>NUCLEOTIDE SEQUENCE</scope>
    <source>
        <strain evidence="9">UC10</strain>
    </source>
</reference>
<dbReference type="AlphaFoldDB" id="A0A1Y5P3Z1"/>
<evidence type="ECO:0000256" key="2">
    <source>
        <dbReference type="ARBA" id="ARBA00006484"/>
    </source>
</evidence>
<dbReference type="GO" id="GO:0032787">
    <property type="term" value="P:monocarboxylic acid metabolic process"/>
    <property type="evidence" value="ECO:0007669"/>
    <property type="project" value="UniProtKB-ARBA"/>
</dbReference>
<dbReference type="InterPro" id="IPR002347">
    <property type="entry name" value="SDR_fam"/>
</dbReference>